<reference evidence="2" key="2">
    <citation type="submission" date="2020-09" db="EMBL/GenBank/DDBJ databases">
        <authorList>
            <person name="Sun Q."/>
            <person name="Ohkuma M."/>
        </authorList>
    </citation>
    <scope>NUCLEOTIDE SEQUENCE</scope>
    <source>
        <strain evidence="2">JCM 17820</strain>
    </source>
</reference>
<proteinExistence type="predicted"/>
<reference evidence="2" key="1">
    <citation type="journal article" date="2014" name="Int. J. Syst. Evol. Microbiol.">
        <title>Complete genome sequence of Corynebacterium casei LMG S-19264T (=DSM 44701T), isolated from a smear-ripened cheese.</title>
        <authorList>
            <consortium name="US DOE Joint Genome Institute (JGI-PGF)"/>
            <person name="Walter F."/>
            <person name="Albersmeier A."/>
            <person name="Kalinowski J."/>
            <person name="Ruckert C."/>
        </authorList>
    </citation>
    <scope>NUCLEOTIDE SEQUENCE</scope>
    <source>
        <strain evidence="2">JCM 17820</strain>
    </source>
</reference>
<dbReference type="EMBL" id="BMOU01000004">
    <property type="protein sequence ID" value="GGN96638.1"/>
    <property type="molecule type" value="Genomic_DNA"/>
</dbReference>
<dbReference type="AlphaFoldDB" id="A0A830GQL0"/>
<sequence length="130" mass="14442">MAESGSDSTADVFGLDGAVIDRTAEKAEMETDRLVGALDILHAELIGRHSNLERTTEYVTEGGVRAYRVEEPVWDDFLDEFDFESTTEAAVRYSHTEQARLLFAKSVRGDDHFGPREEGVVVGIDTAEQF</sequence>
<evidence type="ECO:0000313" key="2">
    <source>
        <dbReference type="EMBL" id="GGN96638.1"/>
    </source>
</evidence>
<evidence type="ECO:0000259" key="1">
    <source>
        <dbReference type="Pfam" id="PF26222"/>
    </source>
</evidence>
<evidence type="ECO:0000313" key="3">
    <source>
        <dbReference type="Proteomes" id="UP000605784"/>
    </source>
</evidence>
<gene>
    <name evidence="2" type="ORF">GCM10009030_25180</name>
</gene>
<comment type="caution">
    <text evidence="2">The sequence shown here is derived from an EMBL/GenBank/DDBJ whole genome shotgun (WGS) entry which is preliminary data.</text>
</comment>
<dbReference type="InterPro" id="IPR058361">
    <property type="entry name" value="DUF8048"/>
</dbReference>
<name>A0A830GQL0_9EURY</name>
<protein>
    <recommendedName>
        <fullName evidence="1">DUF8048 domain-containing protein</fullName>
    </recommendedName>
</protein>
<organism evidence="2 3">
    <name type="scientific">Haloarcula pellucida</name>
    <dbReference type="NCBI Taxonomy" id="1427151"/>
    <lineage>
        <taxon>Archaea</taxon>
        <taxon>Methanobacteriati</taxon>
        <taxon>Methanobacteriota</taxon>
        <taxon>Stenosarchaea group</taxon>
        <taxon>Halobacteria</taxon>
        <taxon>Halobacteriales</taxon>
        <taxon>Haloarculaceae</taxon>
        <taxon>Haloarcula</taxon>
    </lineage>
</organism>
<keyword evidence="3" id="KW-1185">Reference proteome</keyword>
<dbReference type="Pfam" id="PF26222">
    <property type="entry name" value="DUF8048"/>
    <property type="match status" value="1"/>
</dbReference>
<accession>A0A830GQL0</accession>
<dbReference type="Proteomes" id="UP000605784">
    <property type="component" value="Unassembled WGS sequence"/>
</dbReference>
<feature type="domain" description="DUF8048" evidence="1">
    <location>
        <begin position="15"/>
        <end position="123"/>
    </location>
</feature>
<dbReference type="RefSeq" id="WP_188998247.1">
    <property type="nucleotide sequence ID" value="NZ_BMOU01000004.1"/>
</dbReference>